<dbReference type="PANTHER" id="PTHR37067">
    <property type="entry name" value="PX DOMAIN-CONTAINING PROTEIN"/>
    <property type="match status" value="1"/>
</dbReference>
<keyword evidence="2" id="KW-1185">Reference proteome</keyword>
<name>A0ABP0TY09_9BRYO</name>
<evidence type="ECO:0000313" key="2">
    <source>
        <dbReference type="Proteomes" id="UP001497512"/>
    </source>
</evidence>
<organism evidence="1 2">
    <name type="scientific">Sphagnum troendelagicum</name>
    <dbReference type="NCBI Taxonomy" id="128251"/>
    <lineage>
        <taxon>Eukaryota</taxon>
        <taxon>Viridiplantae</taxon>
        <taxon>Streptophyta</taxon>
        <taxon>Embryophyta</taxon>
        <taxon>Bryophyta</taxon>
        <taxon>Sphagnophytina</taxon>
        <taxon>Sphagnopsida</taxon>
        <taxon>Sphagnales</taxon>
        <taxon>Sphagnaceae</taxon>
        <taxon>Sphagnum</taxon>
    </lineage>
</organism>
<dbReference type="PANTHER" id="PTHR37067:SF3">
    <property type="entry name" value="PX DOMAIN-CONTAINING PROTEIN"/>
    <property type="match status" value="1"/>
</dbReference>
<reference evidence="1" key="1">
    <citation type="submission" date="2024-02" db="EMBL/GenBank/DDBJ databases">
        <authorList>
            <consortium name="ELIXIR-Norway"/>
            <consortium name="Elixir Norway"/>
        </authorList>
    </citation>
    <scope>NUCLEOTIDE SEQUENCE</scope>
</reference>
<evidence type="ECO:0000313" key="1">
    <source>
        <dbReference type="EMBL" id="CAK9205316.1"/>
    </source>
</evidence>
<dbReference type="Proteomes" id="UP001497512">
    <property type="component" value="Chromosome 15"/>
</dbReference>
<sequence>MSGKRLSRYVKDNDVHYGLKVTHRDPKSSKVIGLQCRFCITFGREEKVGSKRKAATIDHDADEELAVRLRLMLYIFDIVKQQQRRKSEHYRCLSVESEDDVAIYSYSVTIPKTKTTLFHLAMHYVSCKTSFRMASELIGCTYDVLGNPSLHVCSRDEISNFV</sequence>
<protein>
    <submittedName>
        <fullName evidence="1">Uncharacterized protein</fullName>
    </submittedName>
</protein>
<accession>A0ABP0TY09</accession>
<proteinExistence type="predicted"/>
<dbReference type="EMBL" id="OZ019907">
    <property type="protein sequence ID" value="CAK9205316.1"/>
    <property type="molecule type" value="Genomic_DNA"/>
</dbReference>
<gene>
    <name evidence="1" type="ORF">CSSPTR1EN2_LOCUS7787</name>
</gene>